<comment type="caution">
    <text evidence="2">The sequence shown here is derived from an EMBL/GenBank/DDBJ whole genome shotgun (WGS) entry which is preliminary data.</text>
</comment>
<evidence type="ECO:0000313" key="2">
    <source>
        <dbReference type="EMBL" id="GAA2178097.1"/>
    </source>
</evidence>
<reference evidence="2 3" key="1">
    <citation type="journal article" date="2019" name="Int. J. Syst. Evol. Microbiol.">
        <title>The Global Catalogue of Microorganisms (GCM) 10K type strain sequencing project: providing services to taxonomists for standard genome sequencing and annotation.</title>
        <authorList>
            <consortium name="The Broad Institute Genomics Platform"/>
            <consortium name="The Broad Institute Genome Sequencing Center for Infectious Disease"/>
            <person name="Wu L."/>
            <person name="Ma J."/>
        </authorList>
    </citation>
    <scope>NUCLEOTIDE SEQUENCE [LARGE SCALE GENOMIC DNA]</scope>
    <source>
        <strain evidence="2 3">JCM 14917</strain>
    </source>
</reference>
<protein>
    <submittedName>
        <fullName evidence="2">Uncharacterized protein</fullName>
    </submittedName>
</protein>
<feature type="region of interest" description="Disordered" evidence="1">
    <location>
        <begin position="39"/>
        <end position="73"/>
    </location>
</feature>
<gene>
    <name evidence="2" type="ORF">GCM10009784_31280</name>
</gene>
<feature type="compositionally biased region" description="Polar residues" evidence="1">
    <location>
        <begin position="41"/>
        <end position="52"/>
    </location>
</feature>
<evidence type="ECO:0000313" key="3">
    <source>
        <dbReference type="Proteomes" id="UP001500974"/>
    </source>
</evidence>
<dbReference type="Proteomes" id="UP001500974">
    <property type="component" value="Unassembled WGS sequence"/>
</dbReference>
<proteinExistence type="predicted"/>
<sequence length="73" mass="7698">MLVSSPPSISPTIAITTARAAIPRRSREIPVRSCILLPPLSNANPIPATSANRAEDRPEKVAPIQDASEVPST</sequence>
<accession>A0ABN3B190</accession>
<organism evidence="2 3">
    <name type="scientific">Arthrobacter parietis</name>
    <dbReference type="NCBI Taxonomy" id="271434"/>
    <lineage>
        <taxon>Bacteria</taxon>
        <taxon>Bacillati</taxon>
        <taxon>Actinomycetota</taxon>
        <taxon>Actinomycetes</taxon>
        <taxon>Micrococcales</taxon>
        <taxon>Micrococcaceae</taxon>
        <taxon>Arthrobacter</taxon>
    </lineage>
</organism>
<keyword evidence="3" id="KW-1185">Reference proteome</keyword>
<evidence type="ECO:0000256" key="1">
    <source>
        <dbReference type="SAM" id="MobiDB-lite"/>
    </source>
</evidence>
<dbReference type="EMBL" id="BAAAON010000010">
    <property type="protein sequence ID" value="GAA2178097.1"/>
    <property type="molecule type" value="Genomic_DNA"/>
</dbReference>
<name>A0ABN3B190_9MICC</name>